<feature type="transmembrane region" description="Helical" evidence="7">
    <location>
        <begin position="268"/>
        <end position="290"/>
    </location>
</feature>
<evidence type="ECO:0000256" key="5">
    <source>
        <dbReference type="ARBA" id="ARBA00023136"/>
    </source>
</evidence>
<comment type="subcellular location">
    <subcellularLocation>
        <location evidence="1">Membrane</location>
        <topology evidence="1">Multi-pass membrane protein</topology>
    </subcellularLocation>
</comment>
<feature type="region of interest" description="Disordered" evidence="6">
    <location>
        <begin position="507"/>
        <end position="531"/>
    </location>
</feature>
<dbReference type="Proteomes" id="UP000298030">
    <property type="component" value="Unassembled WGS sequence"/>
</dbReference>
<evidence type="ECO:0000256" key="1">
    <source>
        <dbReference type="ARBA" id="ARBA00004141"/>
    </source>
</evidence>
<dbReference type="GO" id="GO:0016020">
    <property type="term" value="C:membrane"/>
    <property type="evidence" value="ECO:0007669"/>
    <property type="project" value="UniProtKB-SubCell"/>
</dbReference>
<dbReference type="STRING" id="71717.A0A4Y7SKU6"/>
<keyword evidence="9" id="KW-1185">Reference proteome</keyword>
<feature type="transmembrane region" description="Helical" evidence="7">
    <location>
        <begin position="431"/>
        <end position="455"/>
    </location>
</feature>
<feature type="transmembrane region" description="Helical" evidence="7">
    <location>
        <begin position="190"/>
        <end position="208"/>
    </location>
</feature>
<dbReference type="Pfam" id="PF13520">
    <property type="entry name" value="AA_permease_2"/>
    <property type="match status" value="1"/>
</dbReference>
<keyword evidence="5 7" id="KW-0472">Membrane</keyword>
<evidence type="ECO:0000256" key="6">
    <source>
        <dbReference type="SAM" id="MobiDB-lite"/>
    </source>
</evidence>
<dbReference type="PANTHER" id="PTHR45649:SF6">
    <property type="entry name" value="GABA-SPECIFIC PERMEASE"/>
    <property type="match status" value="1"/>
</dbReference>
<dbReference type="EMBL" id="QPFP01000091">
    <property type="protein sequence ID" value="TEB22455.1"/>
    <property type="molecule type" value="Genomic_DNA"/>
</dbReference>
<feature type="transmembrane region" description="Helical" evidence="7">
    <location>
        <begin position="37"/>
        <end position="59"/>
    </location>
</feature>
<dbReference type="GO" id="GO:0006865">
    <property type="term" value="P:amino acid transport"/>
    <property type="evidence" value="ECO:0007669"/>
    <property type="project" value="InterPro"/>
</dbReference>
<feature type="transmembrane region" description="Helical" evidence="7">
    <location>
        <begin position="228"/>
        <end position="247"/>
    </location>
</feature>
<protein>
    <submittedName>
        <fullName evidence="8">Amino acid transporter</fullName>
    </submittedName>
</protein>
<keyword evidence="2" id="KW-0813">Transport</keyword>
<evidence type="ECO:0000256" key="7">
    <source>
        <dbReference type="SAM" id="Phobius"/>
    </source>
</evidence>
<feature type="transmembrane region" description="Helical" evidence="7">
    <location>
        <begin position="467"/>
        <end position="486"/>
    </location>
</feature>
<feature type="transmembrane region" description="Helical" evidence="7">
    <location>
        <begin position="161"/>
        <end position="183"/>
    </location>
</feature>
<dbReference type="PANTHER" id="PTHR45649">
    <property type="entry name" value="AMINO-ACID PERMEASE BAT1"/>
    <property type="match status" value="1"/>
</dbReference>
<evidence type="ECO:0000256" key="4">
    <source>
        <dbReference type="ARBA" id="ARBA00022989"/>
    </source>
</evidence>
<feature type="transmembrane region" description="Helical" evidence="7">
    <location>
        <begin position="373"/>
        <end position="391"/>
    </location>
</feature>
<feature type="transmembrane region" description="Helical" evidence="7">
    <location>
        <begin position="397"/>
        <end position="419"/>
    </location>
</feature>
<comment type="caution">
    <text evidence="8">The sequence shown here is derived from an EMBL/GenBank/DDBJ whole genome shotgun (WGS) entry which is preliminary data.</text>
</comment>
<name>A0A4Y7SKU6_COPMI</name>
<keyword evidence="3 7" id="KW-0812">Transmembrane</keyword>
<dbReference type="PIRSF" id="PIRSF006060">
    <property type="entry name" value="AA_transporter"/>
    <property type="match status" value="1"/>
</dbReference>
<feature type="compositionally biased region" description="Basic and acidic residues" evidence="6">
    <location>
        <begin position="507"/>
        <end position="523"/>
    </location>
</feature>
<gene>
    <name evidence="8" type="ORF">FA13DRAFT_1641360</name>
</gene>
<proteinExistence type="predicted"/>
<dbReference type="PROSITE" id="PS00218">
    <property type="entry name" value="AMINO_ACID_PERMEASE_1"/>
    <property type="match status" value="1"/>
</dbReference>
<dbReference type="InterPro" id="IPR002293">
    <property type="entry name" value="AA/rel_permease1"/>
</dbReference>
<accession>A0A4Y7SKU6</accession>
<dbReference type="InterPro" id="IPR004840">
    <property type="entry name" value="Amino_acid_permease_CS"/>
</dbReference>
<feature type="transmembrane region" description="Helical" evidence="7">
    <location>
        <begin position="71"/>
        <end position="92"/>
    </location>
</feature>
<evidence type="ECO:0000256" key="3">
    <source>
        <dbReference type="ARBA" id="ARBA00022692"/>
    </source>
</evidence>
<organism evidence="8 9">
    <name type="scientific">Coprinellus micaceus</name>
    <name type="common">Glistening ink-cap mushroom</name>
    <name type="synonym">Coprinus micaceus</name>
    <dbReference type="NCBI Taxonomy" id="71717"/>
    <lineage>
        <taxon>Eukaryota</taxon>
        <taxon>Fungi</taxon>
        <taxon>Dikarya</taxon>
        <taxon>Basidiomycota</taxon>
        <taxon>Agaricomycotina</taxon>
        <taxon>Agaricomycetes</taxon>
        <taxon>Agaricomycetidae</taxon>
        <taxon>Agaricales</taxon>
        <taxon>Agaricineae</taxon>
        <taxon>Psathyrellaceae</taxon>
        <taxon>Coprinellus</taxon>
    </lineage>
</organism>
<dbReference type="OrthoDB" id="4476201at2759"/>
<keyword evidence="4 7" id="KW-1133">Transmembrane helix</keyword>
<dbReference type="GO" id="GO:0022857">
    <property type="term" value="F:transmembrane transporter activity"/>
    <property type="evidence" value="ECO:0007669"/>
    <property type="project" value="InterPro"/>
</dbReference>
<evidence type="ECO:0000313" key="9">
    <source>
        <dbReference type="Proteomes" id="UP000298030"/>
    </source>
</evidence>
<evidence type="ECO:0000313" key="8">
    <source>
        <dbReference type="EMBL" id="TEB22455.1"/>
    </source>
</evidence>
<reference evidence="8 9" key="1">
    <citation type="journal article" date="2019" name="Nat. Ecol. Evol.">
        <title>Megaphylogeny resolves global patterns of mushroom evolution.</title>
        <authorList>
            <person name="Varga T."/>
            <person name="Krizsan K."/>
            <person name="Foldi C."/>
            <person name="Dima B."/>
            <person name="Sanchez-Garcia M."/>
            <person name="Sanchez-Ramirez S."/>
            <person name="Szollosi G.J."/>
            <person name="Szarkandi J.G."/>
            <person name="Papp V."/>
            <person name="Albert L."/>
            <person name="Andreopoulos W."/>
            <person name="Angelini C."/>
            <person name="Antonin V."/>
            <person name="Barry K.W."/>
            <person name="Bougher N.L."/>
            <person name="Buchanan P."/>
            <person name="Buyck B."/>
            <person name="Bense V."/>
            <person name="Catcheside P."/>
            <person name="Chovatia M."/>
            <person name="Cooper J."/>
            <person name="Damon W."/>
            <person name="Desjardin D."/>
            <person name="Finy P."/>
            <person name="Geml J."/>
            <person name="Haridas S."/>
            <person name="Hughes K."/>
            <person name="Justo A."/>
            <person name="Karasinski D."/>
            <person name="Kautmanova I."/>
            <person name="Kiss B."/>
            <person name="Kocsube S."/>
            <person name="Kotiranta H."/>
            <person name="LaButti K.M."/>
            <person name="Lechner B.E."/>
            <person name="Liimatainen K."/>
            <person name="Lipzen A."/>
            <person name="Lukacs Z."/>
            <person name="Mihaltcheva S."/>
            <person name="Morgado L.N."/>
            <person name="Niskanen T."/>
            <person name="Noordeloos M.E."/>
            <person name="Ohm R.A."/>
            <person name="Ortiz-Santana B."/>
            <person name="Ovrebo C."/>
            <person name="Racz N."/>
            <person name="Riley R."/>
            <person name="Savchenko A."/>
            <person name="Shiryaev A."/>
            <person name="Soop K."/>
            <person name="Spirin V."/>
            <person name="Szebenyi C."/>
            <person name="Tomsovsky M."/>
            <person name="Tulloss R.E."/>
            <person name="Uehling J."/>
            <person name="Grigoriev I.V."/>
            <person name="Vagvolgyi C."/>
            <person name="Papp T."/>
            <person name="Martin F.M."/>
            <person name="Miettinen O."/>
            <person name="Hibbett D.S."/>
            <person name="Nagy L.G."/>
        </authorList>
    </citation>
    <scope>NUCLEOTIDE SEQUENCE [LARGE SCALE GENOMIC DNA]</scope>
    <source>
        <strain evidence="8 9">FP101781</strain>
    </source>
</reference>
<sequence>MSEFATRRDAIQAADEELLAKLGYKQEFKRAFKPIEVFGIAFSIIGLLPSISSVLFYALPNGGGPAMVWGWLVASIFILFVGMSMAELASWAPTSGGLYFWTYSLSSPRYRNLLCWIVGYANTIGNVAAVASIDWGCAVQVMSAVTLGSGGEFESTNAQLFGVYAAIVITHAITCCFGTAILARLQSAYIFLNIILCVAVIIALPIATPSEYRNPAKFALGEFVNFSGWPNGFAFIYSFLAPLWTICSFDSSVHISEEASNAHVAVPWGIVTAIGIAGVLGTAINIAIAFCMGTDLEGLYDADQPLAVIFANSFGDKATLGIWAIVVVVQYMMGSSMLLSASRQTFAFSRDGALPFSGWVYRMNKFTGTPTNSVWYVAVLSIVMAVLVFAGDQAINAVFAISVSGLYIAYAIPIVARFAGQNDFEPGPFYLGWFSLPCAIIAVLFMLSLGIVFLFPETPSTTAGDMNYTVVVLGGILGLSLVWYYFPKYGGVHWFTGPVRTIDFPSEKGDSTDTLEQEDKKATTIETVPVS</sequence>
<dbReference type="Gene3D" id="1.20.1740.10">
    <property type="entry name" value="Amino acid/polyamine transporter I"/>
    <property type="match status" value="1"/>
</dbReference>
<feature type="transmembrane region" description="Helical" evidence="7">
    <location>
        <begin position="113"/>
        <end position="133"/>
    </location>
</feature>
<feature type="transmembrane region" description="Helical" evidence="7">
    <location>
        <begin position="320"/>
        <end position="341"/>
    </location>
</feature>
<dbReference type="AlphaFoldDB" id="A0A4Y7SKU6"/>
<evidence type="ECO:0000256" key="2">
    <source>
        <dbReference type="ARBA" id="ARBA00022448"/>
    </source>
</evidence>